<dbReference type="CDD" id="cd04502">
    <property type="entry name" value="SGNH_hydrolase_like_7"/>
    <property type="match status" value="1"/>
</dbReference>
<accession>A0ABX0QLD0</accession>
<name>A0ABX0QLD0_9BACT</name>
<evidence type="ECO:0000313" key="3">
    <source>
        <dbReference type="EMBL" id="NID12066.1"/>
    </source>
</evidence>
<dbReference type="EMBL" id="WAEL01000006">
    <property type="protein sequence ID" value="NID12066.1"/>
    <property type="molecule type" value="Genomic_DNA"/>
</dbReference>
<evidence type="ECO:0000256" key="1">
    <source>
        <dbReference type="SAM" id="SignalP"/>
    </source>
</evidence>
<dbReference type="InterPro" id="IPR013830">
    <property type="entry name" value="SGNH_hydro"/>
</dbReference>
<feature type="signal peptide" evidence="1">
    <location>
        <begin position="1"/>
        <end position="21"/>
    </location>
</feature>
<proteinExistence type="predicted"/>
<organism evidence="3 4">
    <name type="scientific">Fibrivirga algicola</name>
    <dbReference type="NCBI Taxonomy" id="2950420"/>
    <lineage>
        <taxon>Bacteria</taxon>
        <taxon>Pseudomonadati</taxon>
        <taxon>Bacteroidota</taxon>
        <taxon>Cytophagia</taxon>
        <taxon>Cytophagales</taxon>
        <taxon>Spirosomataceae</taxon>
        <taxon>Fibrivirga</taxon>
    </lineage>
</organism>
<protein>
    <recommendedName>
        <fullName evidence="2">SGNH hydrolase-type esterase domain-containing protein</fullName>
    </recommendedName>
</protein>
<dbReference type="InterPro" id="IPR036514">
    <property type="entry name" value="SGNH_hydro_sf"/>
</dbReference>
<comment type="caution">
    <text evidence="3">The sequence shown here is derived from an EMBL/GenBank/DDBJ whole genome shotgun (WGS) entry which is preliminary data.</text>
</comment>
<keyword evidence="4" id="KW-1185">Reference proteome</keyword>
<evidence type="ECO:0000313" key="4">
    <source>
        <dbReference type="Proteomes" id="UP000606008"/>
    </source>
</evidence>
<dbReference type="RefSeq" id="WP_085411908.1">
    <property type="nucleotide sequence ID" value="NZ_WAEL01000006.1"/>
</dbReference>
<dbReference type="SUPFAM" id="SSF52266">
    <property type="entry name" value="SGNH hydrolase"/>
    <property type="match status" value="1"/>
</dbReference>
<dbReference type="InterPro" id="IPR051532">
    <property type="entry name" value="Ester_Hydrolysis_Enzymes"/>
</dbReference>
<keyword evidence="1" id="KW-0732">Signal</keyword>
<feature type="domain" description="SGNH hydrolase-type esterase" evidence="2">
    <location>
        <begin position="57"/>
        <end position="207"/>
    </location>
</feature>
<reference evidence="3" key="1">
    <citation type="submission" date="2024-05" db="EMBL/GenBank/DDBJ databases">
        <authorList>
            <person name="Jung D.-H."/>
        </authorList>
    </citation>
    <scope>NUCLEOTIDE SEQUENCE</scope>
    <source>
        <strain evidence="3">JA-25</strain>
    </source>
</reference>
<dbReference type="Pfam" id="PF13472">
    <property type="entry name" value="Lipase_GDSL_2"/>
    <property type="match status" value="1"/>
</dbReference>
<dbReference type="Gene3D" id="3.40.50.1110">
    <property type="entry name" value="SGNH hydrolase"/>
    <property type="match status" value="1"/>
</dbReference>
<evidence type="ECO:0000259" key="2">
    <source>
        <dbReference type="Pfam" id="PF13472"/>
    </source>
</evidence>
<feature type="chain" id="PRO_5046717825" description="SGNH hydrolase-type esterase domain-containing protein" evidence="1">
    <location>
        <begin position="22"/>
        <end position="217"/>
    </location>
</feature>
<dbReference type="PANTHER" id="PTHR30383">
    <property type="entry name" value="THIOESTERASE 1/PROTEASE 1/LYSOPHOSPHOLIPASE L1"/>
    <property type="match status" value="1"/>
</dbReference>
<dbReference type="PANTHER" id="PTHR30383:SF5">
    <property type="entry name" value="SGNH HYDROLASE-TYPE ESTERASE DOMAIN-CONTAINING PROTEIN"/>
    <property type="match status" value="1"/>
</dbReference>
<gene>
    <name evidence="3" type="ORF">F7231_17975</name>
</gene>
<dbReference type="Proteomes" id="UP000606008">
    <property type="component" value="Unassembled WGS sequence"/>
</dbReference>
<sequence length="217" mass="24097">MKNAFLSLAILLTTLSLPTLAQTSFESEIVAFETQDKATPPPANGILFVGSSSIRLWEGLKEAFPGKPIIQRGFGGSTLSDVIRYIPRVVLPYNPKQVVLYAGDNDIGQNNRTARDVYSQFLTFFALVRKQLPNATITYISVKPSPARKQFMPIQAETNRMIKQYLSGQRNTSFADVYTPMLGANGQPRPELFKADSLHMTPQGYEIWKGVIAPVLK</sequence>